<dbReference type="Proteomes" id="UP001175228">
    <property type="component" value="Unassembled WGS sequence"/>
</dbReference>
<dbReference type="PANTHER" id="PTHR12704">
    <property type="entry name" value="TRANS-GOLGI PROTEIN GMX33"/>
    <property type="match status" value="1"/>
</dbReference>
<dbReference type="GO" id="GO:0031985">
    <property type="term" value="C:Golgi cisterna"/>
    <property type="evidence" value="ECO:0007669"/>
    <property type="project" value="TreeGrafter"/>
</dbReference>
<dbReference type="GO" id="GO:0005829">
    <property type="term" value="C:cytosol"/>
    <property type="evidence" value="ECO:0007669"/>
    <property type="project" value="TreeGrafter"/>
</dbReference>
<evidence type="ECO:0000256" key="3">
    <source>
        <dbReference type="ARBA" id="ARBA00023034"/>
    </source>
</evidence>
<reference evidence="6" key="1">
    <citation type="submission" date="2023-06" db="EMBL/GenBank/DDBJ databases">
        <authorList>
            <consortium name="Lawrence Berkeley National Laboratory"/>
            <person name="Ahrendt S."/>
            <person name="Sahu N."/>
            <person name="Indic B."/>
            <person name="Wong-Bajracharya J."/>
            <person name="Merenyi Z."/>
            <person name="Ke H.-M."/>
            <person name="Monk M."/>
            <person name="Kocsube S."/>
            <person name="Drula E."/>
            <person name="Lipzen A."/>
            <person name="Balint B."/>
            <person name="Henrissat B."/>
            <person name="Andreopoulos B."/>
            <person name="Martin F.M."/>
            <person name="Harder C.B."/>
            <person name="Rigling D."/>
            <person name="Ford K.L."/>
            <person name="Foster G.D."/>
            <person name="Pangilinan J."/>
            <person name="Papanicolaou A."/>
            <person name="Barry K."/>
            <person name="LaButti K."/>
            <person name="Viragh M."/>
            <person name="Koriabine M."/>
            <person name="Yan M."/>
            <person name="Riley R."/>
            <person name="Champramary S."/>
            <person name="Plett K.L."/>
            <person name="Tsai I.J."/>
            <person name="Slot J."/>
            <person name="Sipos G."/>
            <person name="Plett J."/>
            <person name="Nagy L.G."/>
            <person name="Grigoriev I.V."/>
        </authorList>
    </citation>
    <scope>NUCLEOTIDE SEQUENCE</scope>
    <source>
        <strain evidence="6">HWK02</strain>
    </source>
</reference>
<dbReference type="InterPro" id="IPR038261">
    <property type="entry name" value="GPP34-like_sf"/>
</dbReference>
<dbReference type="GO" id="GO:0043001">
    <property type="term" value="P:Golgi to plasma membrane protein transport"/>
    <property type="evidence" value="ECO:0007669"/>
    <property type="project" value="TreeGrafter"/>
</dbReference>
<evidence type="ECO:0000256" key="5">
    <source>
        <dbReference type="ARBA" id="ARBA00023136"/>
    </source>
</evidence>
<evidence type="ECO:0000256" key="4">
    <source>
        <dbReference type="ARBA" id="ARBA00023121"/>
    </source>
</evidence>
<dbReference type="EMBL" id="JAUEPU010000003">
    <property type="protein sequence ID" value="KAK0503714.1"/>
    <property type="molecule type" value="Genomic_DNA"/>
</dbReference>
<name>A0AA39UYU4_9AGAR</name>
<keyword evidence="7" id="KW-1185">Reference proteome</keyword>
<keyword evidence="4" id="KW-0446">Lipid-binding</keyword>
<dbReference type="GO" id="GO:0005802">
    <property type="term" value="C:trans-Golgi network"/>
    <property type="evidence" value="ECO:0007669"/>
    <property type="project" value="TreeGrafter"/>
</dbReference>
<dbReference type="GO" id="GO:0006890">
    <property type="term" value="P:retrograde vesicle-mediated transport, Golgi to endoplasmic reticulum"/>
    <property type="evidence" value="ECO:0007669"/>
    <property type="project" value="TreeGrafter"/>
</dbReference>
<comment type="subcellular location">
    <subcellularLocation>
        <location evidence="1">Golgi apparatus membrane</location>
        <topology evidence="1">Peripheral membrane protein</topology>
        <orientation evidence="1">Cytoplasmic side</orientation>
    </subcellularLocation>
</comment>
<accession>A0AA39UYU4</accession>
<dbReference type="Pfam" id="PF05719">
    <property type="entry name" value="GPP34"/>
    <property type="match status" value="1"/>
</dbReference>
<comment type="similarity">
    <text evidence="2">Belongs to the GOLPH3/VPS74 family.</text>
</comment>
<evidence type="ECO:0000256" key="2">
    <source>
        <dbReference type="ARBA" id="ARBA00007284"/>
    </source>
</evidence>
<protein>
    <submittedName>
        <fullName evidence="6">Uncharacterized protein</fullName>
    </submittedName>
</protein>
<sequence>MLMEELLLGIGDGRGYLSSWNGSISYALRGCILLELAQILLVNDPNRRHLPLAERLVEVRSELTGETIIGETPRMMKTQE</sequence>
<organism evidence="6 7">
    <name type="scientific">Armillaria luteobubalina</name>
    <dbReference type="NCBI Taxonomy" id="153913"/>
    <lineage>
        <taxon>Eukaryota</taxon>
        <taxon>Fungi</taxon>
        <taxon>Dikarya</taxon>
        <taxon>Basidiomycota</taxon>
        <taxon>Agaricomycotina</taxon>
        <taxon>Agaricomycetes</taxon>
        <taxon>Agaricomycetidae</taxon>
        <taxon>Agaricales</taxon>
        <taxon>Marasmiineae</taxon>
        <taxon>Physalacriaceae</taxon>
        <taxon>Armillaria</taxon>
    </lineage>
</organism>
<keyword evidence="5" id="KW-0472">Membrane</keyword>
<dbReference type="Gene3D" id="1.10.3630.10">
    <property type="entry name" value="yeast vps74-n-term truncation variant domain like"/>
    <property type="match status" value="1"/>
</dbReference>
<keyword evidence="3" id="KW-0333">Golgi apparatus</keyword>
<dbReference type="PANTHER" id="PTHR12704:SF2">
    <property type="entry name" value="GOLGI PHOSPHOPROTEIN 3 HOMOLOG SAURON"/>
    <property type="match status" value="1"/>
</dbReference>
<evidence type="ECO:0000256" key="1">
    <source>
        <dbReference type="ARBA" id="ARBA00004255"/>
    </source>
</evidence>
<dbReference type="GO" id="GO:0007030">
    <property type="term" value="P:Golgi organization"/>
    <property type="evidence" value="ECO:0007669"/>
    <property type="project" value="TreeGrafter"/>
</dbReference>
<dbReference type="GO" id="GO:0000139">
    <property type="term" value="C:Golgi membrane"/>
    <property type="evidence" value="ECO:0007669"/>
    <property type="project" value="UniProtKB-SubCell"/>
</dbReference>
<dbReference type="GO" id="GO:0070273">
    <property type="term" value="F:phosphatidylinositol-4-phosphate binding"/>
    <property type="evidence" value="ECO:0007669"/>
    <property type="project" value="InterPro"/>
</dbReference>
<dbReference type="AlphaFoldDB" id="A0AA39UYU4"/>
<gene>
    <name evidence="6" type="ORF">EDD18DRAFT_1130427</name>
</gene>
<evidence type="ECO:0000313" key="7">
    <source>
        <dbReference type="Proteomes" id="UP001175228"/>
    </source>
</evidence>
<dbReference type="InterPro" id="IPR008628">
    <property type="entry name" value="GPP34-like"/>
</dbReference>
<comment type="caution">
    <text evidence="6">The sequence shown here is derived from an EMBL/GenBank/DDBJ whole genome shotgun (WGS) entry which is preliminary data.</text>
</comment>
<evidence type="ECO:0000313" key="6">
    <source>
        <dbReference type="EMBL" id="KAK0503714.1"/>
    </source>
</evidence>
<dbReference type="GO" id="GO:0048194">
    <property type="term" value="P:Golgi vesicle budding"/>
    <property type="evidence" value="ECO:0007669"/>
    <property type="project" value="TreeGrafter"/>
</dbReference>
<proteinExistence type="inferred from homology"/>